<dbReference type="EMBL" id="JAJSOF020000037">
    <property type="protein sequence ID" value="KAJ4427907.1"/>
    <property type="molecule type" value="Genomic_DNA"/>
</dbReference>
<evidence type="ECO:0000313" key="2">
    <source>
        <dbReference type="Proteomes" id="UP001148838"/>
    </source>
</evidence>
<name>A0ABQ8S209_PERAM</name>
<reference evidence="1 2" key="1">
    <citation type="journal article" date="2022" name="Allergy">
        <title>Genome assembly and annotation of Periplaneta americana reveal a comprehensive cockroach allergen profile.</title>
        <authorList>
            <person name="Wang L."/>
            <person name="Xiong Q."/>
            <person name="Saelim N."/>
            <person name="Wang L."/>
            <person name="Nong W."/>
            <person name="Wan A.T."/>
            <person name="Shi M."/>
            <person name="Liu X."/>
            <person name="Cao Q."/>
            <person name="Hui J.H.L."/>
            <person name="Sookrung N."/>
            <person name="Leung T.F."/>
            <person name="Tungtrongchitr A."/>
            <person name="Tsui S.K.W."/>
        </authorList>
    </citation>
    <scope>NUCLEOTIDE SEQUENCE [LARGE SCALE GENOMIC DNA]</scope>
    <source>
        <strain evidence="1">PWHHKU_190912</strain>
    </source>
</reference>
<gene>
    <name evidence="1" type="ORF">ANN_23915</name>
</gene>
<dbReference type="Proteomes" id="UP001148838">
    <property type="component" value="Unassembled WGS sequence"/>
</dbReference>
<keyword evidence="2" id="KW-1185">Reference proteome</keyword>
<accession>A0ABQ8S209</accession>
<proteinExistence type="predicted"/>
<comment type="caution">
    <text evidence="1">The sequence shown here is derived from an EMBL/GenBank/DDBJ whole genome shotgun (WGS) entry which is preliminary data.</text>
</comment>
<evidence type="ECO:0000313" key="1">
    <source>
        <dbReference type="EMBL" id="KAJ4427907.1"/>
    </source>
</evidence>
<organism evidence="1 2">
    <name type="scientific">Periplaneta americana</name>
    <name type="common">American cockroach</name>
    <name type="synonym">Blatta americana</name>
    <dbReference type="NCBI Taxonomy" id="6978"/>
    <lineage>
        <taxon>Eukaryota</taxon>
        <taxon>Metazoa</taxon>
        <taxon>Ecdysozoa</taxon>
        <taxon>Arthropoda</taxon>
        <taxon>Hexapoda</taxon>
        <taxon>Insecta</taxon>
        <taxon>Pterygota</taxon>
        <taxon>Neoptera</taxon>
        <taxon>Polyneoptera</taxon>
        <taxon>Dictyoptera</taxon>
        <taxon>Blattodea</taxon>
        <taxon>Blattoidea</taxon>
        <taxon>Blattidae</taxon>
        <taxon>Blattinae</taxon>
        <taxon>Periplaneta</taxon>
    </lineage>
</organism>
<sequence length="64" mass="7395">MKTGNGRRERDDFVLTINRERKRLYISIFHGLRSQCVGMAISVVKPTLIEYIGRLNNTKQGDID</sequence>
<protein>
    <submittedName>
        <fullName evidence="1">Uncharacterized protein</fullName>
    </submittedName>
</protein>